<dbReference type="SUPFAM" id="SSF75169">
    <property type="entry name" value="DsrEFH-like"/>
    <property type="match status" value="1"/>
</dbReference>
<proteinExistence type="predicted"/>
<dbReference type="STRING" id="505317.OA57_04755"/>
<accession>A0A0A3BAX9</accession>
<reference evidence="1 2" key="1">
    <citation type="submission" date="2014-11" db="EMBL/GenBank/DDBJ databases">
        <title>Draft genome sequence of Chelonobacter oris 1662T, associated with respiratory disease in Hermann's Tortoises.</title>
        <authorList>
            <person name="Kudirkiene E."/>
            <person name="Hansen M.J."/>
            <person name="Bojesen A.M."/>
        </authorList>
    </citation>
    <scope>NUCLEOTIDE SEQUENCE [LARGE SCALE GENOMIC DNA]</scope>
    <source>
        <strain evidence="1 2">1662</strain>
    </source>
</reference>
<dbReference type="InterPro" id="IPR003787">
    <property type="entry name" value="Sulphur_relay_DsrE/F-like"/>
</dbReference>
<dbReference type="PANTHER" id="PTHR34874">
    <property type="entry name" value="PROTEIN YCHN"/>
    <property type="match status" value="1"/>
</dbReference>
<keyword evidence="2" id="KW-1185">Reference proteome</keyword>
<gene>
    <name evidence="1" type="ORF">OA57_04755</name>
</gene>
<dbReference type="Proteomes" id="UP000030380">
    <property type="component" value="Unassembled WGS sequence"/>
</dbReference>
<sequence length="118" mass="12678">MEKILLVVNSPAYGSENCFNALRLAIMLLEEHKTEVEVKLFLMSDAVVAGLHGQTPNEGYNLQQALEIITSLGASVRLCKTCTNARGLTSLKLADGVEIGTLAELAAWTVAADKVLTF</sequence>
<name>A0A0A3BAX9_9PAST</name>
<dbReference type="Gene3D" id="3.40.1260.10">
    <property type="entry name" value="DsrEFH-like"/>
    <property type="match status" value="1"/>
</dbReference>
<dbReference type="GO" id="GO:0005829">
    <property type="term" value="C:cytosol"/>
    <property type="evidence" value="ECO:0007669"/>
    <property type="project" value="TreeGrafter"/>
</dbReference>
<protein>
    <submittedName>
        <fullName evidence="1">Uncharacterized protein</fullName>
    </submittedName>
</protein>
<evidence type="ECO:0000313" key="2">
    <source>
        <dbReference type="Proteomes" id="UP000030380"/>
    </source>
</evidence>
<dbReference type="AlphaFoldDB" id="A0A0A3BAX9"/>
<dbReference type="InterPro" id="IPR027396">
    <property type="entry name" value="DsrEFH-like"/>
</dbReference>
<dbReference type="EMBL" id="JSUM01000006">
    <property type="protein sequence ID" value="KGQ70679.1"/>
    <property type="molecule type" value="Genomic_DNA"/>
</dbReference>
<dbReference type="OrthoDB" id="9807918at2"/>
<dbReference type="Pfam" id="PF02635">
    <property type="entry name" value="DsrE"/>
    <property type="match status" value="1"/>
</dbReference>
<dbReference type="RefSeq" id="WP_034614119.1">
    <property type="nucleotide sequence ID" value="NZ_JSUM01000006.1"/>
</dbReference>
<evidence type="ECO:0000313" key="1">
    <source>
        <dbReference type="EMBL" id="KGQ70679.1"/>
    </source>
</evidence>
<dbReference type="PANTHER" id="PTHR34874:SF1">
    <property type="entry name" value="PROTEIN YCHN"/>
    <property type="match status" value="1"/>
</dbReference>
<comment type="caution">
    <text evidence="1">The sequence shown here is derived from an EMBL/GenBank/DDBJ whole genome shotgun (WGS) entry which is preliminary data.</text>
</comment>
<organism evidence="1 2">
    <name type="scientific">Chelonobacter oris</name>
    <dbReference type="NCBI Taxonomy" id="505317"/>
    <lineage>
        <taxon>Bacteria</taxon>
        <taxon>Pseudomonadati</taxon>
        <taxon>Pseudomonadota</taxon>
        <taxon>Gammaproteobacteria</taxon>
        <taxon>Pasteurellales</taxon>
        <taxon>Pasteurellaceae</taxon>
        <taxon>Chelonobacter</taxon>
    </lineage>
</organism>